<protein>
    <recommendedName>
        <fullName evidence="4">Cellulose biosynthesis protein BcsF</fullName>
    </recommendedName>
</protein>
<sequence length="73" mass="8176">MTTPDWPLLGAVAWPLLIALLLGLLVRRALLALARLLIRPWLPYRRASASIRGGQLFEASSRILPSPRIRPRP</sequence>
<accession>A0ABV4HP78</accession>
<proteinExistence type="predicted"/>
<reference evidence="2 3" key="1">
    <citation type="submission" date="2024-07" db="EMBL/GenBank/DDBJ databases">
        <title>Luteimonas salilacus sp. nov., isolated from the shore soil of Salt Lake in Tibet of China.</title>
        <authorList>
            <person name="Zhang X."/>
            <person name="Li A."/>
        </authorList>
    </citation>
    <scope>NUCLEOTIDE SEQUENCE [LARGE SCALE GENOMIC DNA]</scope>
    <source>
        <strain evidence="2 3">B3-2-R+30</strain>
    </source>
</reference>
<evidence type="ECO:0000313" key="2">
    <source>
        <dbReference type="EMBL" id="MEZ0474539.1"/>
    </source>
</evidence>
<keyword evidence="1" id="KW-0812">Transmembrane</keyword>
<dbReference type="RefSeq" id="WP_370563858.1">
    <property type="nucleotide sequence ID" value="NZ_JBFWIB010000005.1"/>
</dbReference>
<feature type="transmembrane region" description="Helical" evidence="1">
    <location>
        <begin position="12"/>
        <end position="38"/>
    </location>
</feature>
<organism evidence="2 3">
    <name type="scientific">Luteimonas salinilitoris</name>
    <dbReference type="NCBI Taxonomy" id="3237697"/>
    <lineage>
        <taxon>Bacteria</taxon>
        <taxon>Pseudomonadati</taxon>
        <taxon>Pseudomonadota</taxon>
        <taxon>Gammaproteobacteria</taxon>
        <taxon>Lysobacterales</taxon>
        <taxon>Lysobacteraceae</taxon>
        <taxon>Luteimonas</taxon>
    </lineage>
</organism>
<gene>
    <name evidence="2" type="ORF">AB6713_07890</name>
</gene>
<keyword evidence="1" id="KW-0472">Membrane</keyword>
<name>A0ABV4HP78_9GAMM</name>
<evidence type="ECO:0000256" key="1">
    <source>
        <dbReference type="SAM" id="Phobius"/>
    </source>
</evidence>
<evidence type="ECO:0000313" key="3">
    <source>
        <dbReference type="Proteomes" id="UP001566331"/>
    </source>
</evidence>
<evidence type="ECO:0008006" key="4">
    <source>
        <dbReference type="Google" id="ProtNLM"/>
    </source>
</evidence>
<dbReference type="Proteomes" id="UP001566331">
    <property type="component" value="Unassembled WGS sequence"/>
</dbReference>
<dbReference type="EMBL" id="JBFWIC010000008">
    <property type="protein sequence ID" value="MEZ0474539.1"/>
    <property type="molecule type" value="Genomic_DNA"/>
</dbReference>
<keyword evidence="1" id="KW-1133">Transmembrane helix</keyword>
<keyword evidence="3" id="KW-1185">Reference proteome</keyword>
<comment type="caution">
    <text evidence="2">The sequence shown here is derived from an EMBL/GenBank/DDBJ whole genome shotgun (WGS) entry which is preliminary data.</text>
</comment>